<protein>
    <submittedName>
        <fullName evidence="2">Uncharacterized protein</fullName>
    </submittedName>
</protein>
<proteinExistence type="predicted"/>
<evidence type="ECO:0000313" key="2">
    <source>
        <dbReference type="EMBL" id="KAJ1098659.1"/>
    </source>
</evidence>
<feature type="compositionally biased region" description="Low complexity" evidence="1">
    <location>
        <begin position="72"/>
        <end position="85"/>
    </location>
</feature>
<name>A0AAV7M7Y0_PLEWA</name>
<gene>
    <name evidence="2" type="ORF">NDU88_003766</name>
</gene>
<dbReference type="EMBL" id="JANPWB010000014">
    <property type="protein sequence ID" value="KAJ1098659.1"/>
    <property type="molecule type" value="Genomic_DNA"/>
</dbReference>
<evidence type="ECO:0000256" key="1">
    <source>
        <dbReference type="SAM" id="MobiDB-lite"/>
    </source>
</evidence>
<organism evidence="2 3">
    <name type="scientific">Pleurodeles waltl</name>
    <name type="common">Iberian ribbed newt</name>
    <dbReference type="NCBI Taxonomy" id="8319"/>
    <lineage>
        <taxon>Eukaryota</taxon>
        <taxon>Metazoa</taxon>
        <taxon>Chordata</taxon>
        <taxon>Craniata</taxon>
        <taxon>Vertebrata</taxon>
        <taxon>Euteleostomi</taxon>
        <taxon>Amphibia</taxon>
        <taxon>Batrachia</taxon>
        <taxon>Caudata</taxon>
        <taxon>Salamandroidea</taxon>
        <taxon>Salamandridae</taxon>
        <taxon>Pleurodelinae</taxon>
        <taxon>Pleurodeles</taxon>
    </lineage>
</organism>
<keyword evidence="3" id="KW-1185">Reference proteome</keyword>
<dbReference type="Proteomes" id="UP001066276">
    <property type="component" value="Chromosome 10"/>
</dbReference>
<dbReference type="AlphaFoldDB" id="A0AAV7M7Y0"/>
<comment type="caution">
    <text evidence="2">The sequence shown here is derived from an EMBL/GenBank/DDBJ whole genome shotgun (WGS) entry which is preliminary data.</text>
</comment>
<sequence>MEAGWPSTSEEPIGCLPEPPTHTVASSTQRPHREGLRARPNARAHPLQLPHLISWIRRHCHNRRRTRPEEYPAGARPARACARVQ</sequence>
<feature type="region of interest" description="Disordered" evidence="1">
    <location>
        <begin position="1"/>
        <end position="45"/>
    </location>
</feature>
<evidence type="ECO:0000313" key="3">
    <source>
        <dbReference type="Proteomes" id="UP001066276"/>
    </source>
</evidence>
<accession>A0AAV7M7Y0</accession>
<feature type="compositionally biased region" description="Polar residues" evidence="1">
    <location>
        <begin position="1"/>
        <end position="10"/>
    </location>
</feature>
<feature type="region of interest" description="Disordered" evidence="1">
    <location>
        <begin position="63"/>
        <end position="85"/>
    </location>
</feature>
<reference evidence="2" key="1">
    <citation type="journal article" date="2022" name="bioRxiv">
        <title>Sequencing and chromosome-scale assembly of the giantPleurodeles waltlgenome.</title>
        <authorList>
            <person name="Brown T."/>
            <person name="Elewa A."/>
            <person name="Iarovenko S."/>
            <person name="Subramanian E."/>
            <person name="Araus A.J."/>
            <person name="Petzold A."/>
            <person name="Susuki M."/>
            <person name="Suzuki K.-i.T."/>
            <person name="Hayashi T."/>
            <person name="Toyoda A."/>
            <person name="Oliveira C."/>
            <person name="Osipova E."/>
            <person name="Leigh N.D."/>
            <person name="Simon A."/>
            <person name="Yun M.H."/>
        </authorList>
    </citation>
    <scope>NUCLEOTIDE SEQUENCE</scope>
    <source>
        <strain evidence="2">20211129_DDA</strain>
        <tissue evidence="2">Liver</tissue>
    </source>
</reference>